<dbReference type="InterPro" id="IPR016163">
    <property type="entry name" value="Ald_DH_C"/>
</dbReference>
<dbReference type="SUPFAM" id="SSF53720">
    <property type="entry name" value="ALDH-like"/>
    <property type="match status" value="1"/>
</dbReference>
<dbReference type="Proteomes" id="UP000325286">
    <property type="component" value="Chromosome"/>
</dbReference>
<dbReference type="EMBL" id="CP042914">
    <property type="protein sequence ID" value="QEG42327.1"/>
    <property type="molecule type" value="Genomic_DNA"/>
</dbReference>
<evidence type="ECO:0000256" key="1">
    <source>
        <dbReference type="ARBA" id="ARBA00023002"/>
    </source>
</evidence>
<organism evidence="2 3">
    <name type="scientific">Roseimaritima ulvae</name>
    <dbReference type="NCBI Taxonomy" id="980254"/>
    <lineage>
        <taxon>Bacteria</taxon>
        <taxon>Pseudomonadati</taxon>
        <taxon>Planctomycetota</taxon>
        <taxon>Planctomycetia</taxon>
        <taxon>Pirellulales</taxon>
        <taxon>Pirellulaceae</taxon>
        <taxon>Roseimaritima</taxon>
    </lineage>
</organism>
<dbReference type="GO" id="GO:0016620">
    <property type="term" value="F:oxidoreductase activity, acting on the aldehyde or oxo group of donors, NAD or NADP as acceptor"/>
    <property type="evidence" value="ECO:0007669"/>
    <property type="project" value="InterPro"/>
</dbReference>
<dbReference type="InterPro" id="IPR016162">
    <property type="entry name" value="Ald_DH_N"/>
</dbReference>
<keyword evidence="1" id="KW-0560">Oxidoreductase</keyword>
<dbReference type="AlphaFoldDB" id="A0A5B9QTE2"/>
<dbReference type="Gene3D" id="3.40.605.10">
    <property type="entry name" value="Aldehyde Dehydrogenase, Chain A, domain 1"/>
    <property type="match status" value="1"/>
</dbReference>
<dbReference type="Gene3D" id="3.40.309.10">
    <property type="entry name" value="Aldehyde Dehydrogenase, Chain A, domain 2"/>
    <property type="match status" value="1"/>
</dbReference>
<dbReference type="RefSeq" id="WP_068131614.1">
    <property type="nucleotide sequence ID" value="NZ_CP042914.1"/>
</dbReference>
<proteinExistence type="predicted"/>
<evidence type="ECO:0000313" key="2">
    <source>
        <dbReference type="EMBL" id="QEG42327.1"/>
    </source>
</evidence>
<accession>A0A5B9QTE2</accession>
<reference evidence="2 3" key="1">
    <citation type="submission" date="2019-08" db="EMBL/GenBank/DDBJ databases">
        <title>Deep-cultivation of Planctomycetes and their phenomic and genomic characterization uncovers novel biology.</title>
        <authorList>
            <person name="Wiegand S."/>
            <person name="Jogler M."/>
            <person name="Boedeker C."/>
            <person name="Pinto D."/>
            <person name="Vollmers J."/>
            <person name="Rivas-Marin E."/>
            <person name="Kohn T."/>
            <person name="Peeters S.H."/>
            <person name="Heuer A."/>
            <person name="Rast P."/>
            <person name="Oberbeckmann S."/>
            <person name="Bunk B."/>
            <person name="Jeske O."/>
            <person name="Meyerdierks A."/>
            <person name="Storesund J.E."/>
            <person name="Kallscheuer N."/>
            <person name="Luecker S."/>
            <person name="Lage O.M."/>
            <person name="Pohl T."/>
            <person name="Merkel B.J."/>
            <person name="Hornburger P."/>
            <person name="Mueller R.-W."/>
            <person name="Bruemmer F."/>
            <person name="Labrenz M."/>
            <person name="Spormann A.M."/>
            <person name="Op den Camp H."/>
            <person name="Overmann J."/>
            <person name="Amann R."/>
            <person name="Jetten M.S.M."/>
            <person name="Mascher T."/>
            <person name="Medema M.H."/>
            <person name="Devos D.P."/>
            <person name="Kaster A.-K."/>
            <person name="Ovreas L."/>
            <person name="Rohde M."/>
            <person name="Galperin M.Y."/>
            <person name="Jogler C."/>
        </authorList>
    </citation>
    <scope>NUCLEOTIDE SEQUENCE [LARGE SCALE GENOMIC DNA]</scope>
    <source>
        <strain evidence="2 3">UC8</strain>
    </source>
</reference>
<gene>
    <name evidence="2" type="ORF">UC8_43610</name>
</gene>
<dbReference type="InterPro" id="IPR016161">
    <property type="entry name" value="Ald_DH/histidinol_DH"/>
</dbReference>
<name>A0A5B9QTE2_9BACT</name>
<keyword evidence="3" id="KW-1185">Reference proteome</keyword>
<dbReference type="OrthoDB" id="136308at2"/>
<dbReference type="KEGG" id="rul:UC8_43610"/>
<protein>
    <submittedName>
        <fullName evidence="2">Aldehyde dehydrogenase family protein</fullName>
    </submittedName>
</protein>
<sequence length="558" mass="61542">MMIAPQPSSSTDIDHALDRLAAGAGTLQRMSLPQRLSLLERCIEAVADVAVDWVEAACEAQRIDERSPARTEEVTTGPLATMRFLRLAAQTYRDIERQGAPRLPGTVTRVAGQCRIAVFPTPLMYDSLLFRPMTAETWLHPEVPLVAPSAASTARLVDTQRQSDVVVVLGAGNVSSIPVTDALTKIFLEGSVVALKMNPVNDYLGPIFQRGLAPLIDSGLLQLVYGGVPEGKALIASEQTAGVHITGSIESHDNIVWGTDADREQRRAENRPRLNKTITSELGNVTPWAILPGRYSDAELRAQVQAIASSIVNNVSFNCIATKVLITCRDWPQREQFHQLLREVLDSTPLRHAYYPGAGDRFARFSGRPAEDPQRLPWTLLPDVDPRTAPHLLQEESFTPVCAELVLDAESELDFLQQSVEVMNDQIWGTLAASLTVPDAFQRSHADALDAALQKLRYGTIGINQWSALSFALMSPPWGGHPGASLQDAQSGIDFVHNTYLLDRPEKTVLRAPLRVKPKPIWDSTHRHPERVTWDLLDLYRSESMWKLLKLAIGSFTG</sequence>
<evidence type="ECO:0000313" key="3">
    <source>
        <dbReference type="Proteomes" id="UP000325286"/>
    </source>
</evidence>